<evidence type="ECO:0000256" key="13">
    <source>
        <dbReference type="SAM" id="MobiDB-lite"/>
    </source>
</evidence>
<keyword evidence="5 10" id="KW-0346">Stress response</keyword>
<dbReference type="EMBL" id="FUYA01000007">
    <property type="protein sequence ID" value="SKA76308.1"/>
    <property type="molecule type" value="Genomic_DNA"/>
</dbReference>
<name>A0A1T4WH79_9BACT</name>
<accession>A0A1T4WH79</accession>
<evidence type="ECO:0000256" key="1">
    <source>
        <dbReference type="ARBA" id="ARBA00004496"/>
    </source>
</evidence>
<evidence type="ECO:0000256" key="5">
    <source>
        <dbReference type="ARBA" id="ARBA00023016"/>
    </source>
</evidence>
<evidence type="ECO:0000256" key="4">
    <source>
        <dbReference type="ARBA" id="ARBA00022490"/>
    </source>
</evidence>
<dbReference type="NCBIfam" id="NF010738">
    <property type="entry name" value="PRK14140.1"/>
    <property type="match status" value="1"/>
</dbReference>
<dbReference type="GO" id="GO:0000774">
    <property type="term" value="F:adenyl-nucleotide exchange factor activity"/>
    <property type="evidence" value="ECO:0007669"/>
    <property type="project" value="InterPro"/>
</dbReference>
<evidence type="ECO:0000256" key="8">
    <source>
        <dbReference type="ARBA" id="ARBA00072274"/>
    </source>
</evidence>
<keyword evidence="6 10" id="KW-0143">Chaperone</keyword>
<dbReference type="GO" id="GO:0051087">
    <property type="term" value="F:protein-folding chaperone binding"/>
    <property type="evidence" value="ECO:0007669"/>
    <property type="project" value="InterPro"/>
</dbReference>
<comment type="subcellular location">
    <subcellularLocation>
        <location evidence="1 10">Cytoplasm</location>
    </subcellularLocation>
</comment>
<comment type="subunit">
    <text evidence="3 10">Homodimer.</text>
</comment>
<dbReference type="NCBIfam" id="NF010748">
    <property type="entry name" value="PRK14150.1"/>
    <property type="match status" value="1"/>
</dbReference>
<organism evidence="14 15">
    <name type="scientific">Desulfobaculum bizertense DSM 18034</name>
    <dbReference type="NCBI Taxonomy" id="1121442"/>
    <lineage>
        <taxon>Bacteria</taxon>
        <taxon>Pseudomonadati</taxon>
        <taxon>Thermodesulfobacteriota</taxon>
        <taxon>Desulfovibrionia</taxon>
        <taxon>Desulfovibrionales</taxon>
        <taxon>Desulfovibrionaceae</taxon>
        <taxon>Desulfobaculum</taxon>
    </lineage>
</organism>
<dbReference type="GO" id="GO:0005737">
    <property type="term" value="C:cytoplasm"/>
    <property type="evidence" value="ECO:0007669"/>
    <property type="project" value="UniProtKB-SubCell"/>
</dbReference>
<dbReference type="SUPFAM" id="SSF51064">
    <property type="entry name" value="Head domain of nucleotide exchange factor GrpE"/>
    <property type="match status" value="1"/>
</dbReference>
<dbReference type="PRINTS" id="PR00773">
    <property type="entry name" value="GRPEPROTEIN"/>
</dbReference>
<dbReference type="FunFam" id="2.30.22.10:FF:000001">
    <property type="entry name" value="Protein GrpE"/>
    <property type="match status" value="1"/>
</dbReference>
<dbReference type="Gene3D" id="3.90.20.20">
    <property type="match status" value="1"/>
</dbReference>
<feature type="region of interest" description="Disordered" evidence="13">
    <location>
        <begin position="1"/>
        <end position="28"/>
    </location>
</feature>
<dbReference type="RefSeq" id="WP_233812605.1">
    <property type="nucleotide sequence ID" value="NZ_FUYA01000007.1"/>
</dbReference>
<reference evidence="14 15" key="1">
    <citation type="submission" date="2017-02" db="EMBL/GenBank/DDBJ databases">
        <authorList>
            <person name="Peterson S.W."/>
        </authorList>
    </citation>
    <scope>NUCLEOTIDE SEQUENCE [LARGE SCALE GENOMIC DNA]</scope>
    <source>
        <strain evidence="14 15">DSM 18034</strain>
    </source>
</reference>
<evidence type="ECO:0000313" key="14">
    <source>
        <dbReference type="EMBL" id="SKA76308.1"/>
    </source>
</evidence>
<evidence type="ECO:0000256" key="9">
    <source>
        <dbReference type="ARBA" id="ARBA00076414"/>
    </source>
</evidence>
<evidence type="ECO:0000256" key="6">
    <source>
        <dbReference type="ARBA" id="ARBA00023186"/>
    </source>
</evidence>
<dbReference type="GO" id="GO:0051082">
    <property type="term" value="F:unfolded protein binding"/>
    <property type="evidence" value="ECO:0007669"/>
    <property type="project" value="TreeGrafter"/>
</dbReference>
<dbReference type="InterPro" id="IPR009012">
    <property type="entry name" value="GrpE_head"/>
</dbReference>
<dbReference type="PANTHER" id="PTHR21237:SF23">
    <property type="entry name" value="GRPE PROTEIN HOMOLOG, MITOCHONDRIAL"/>
    <property type="match status" value="1"/>
</dbReference>
<dbReference type="HAMAP" id="MF_01151">
    <property type="entry name" value="GrpE"/>
    <property type="match status" value="1"/>
</dbReference>
<dbReference type="AlphaFoldDB" id="A0A1T4WH79"/>
<evidence type="ECO:0000256" key="2">
    <source>
        <dbReference type="ARBA" id="ARBA00009054"/>
    </source>
</evidence>
<proteinExistence type="inferred from homology"/>
<dbReference type="PROSITE" id="PS01071">
    <property type="entry name" value="GRPE"/>
    <property type="match status" value="1"/>
</dbReference>
<dbReference type="InterPro" id="IPR013805">
    <property type="entry name" value="GrpE_CC"/>
</dbReference>
<evidence type="ECO:0000313" key="15">
    <source>
        <dbReference type="Proteomes" id="UP000189733"/>
    </source>
</evidence>
<dbReference type="CDD" id="cd00446">
    <property type="entry name" value="GrpE"/>
    <property type="match status" value="1"/>
</dbReference>
<dbReference type="SUPFAM" id="SSF58014">
    <property type="entry name" value="Coiled-coil domain of nucleotide exchange factor GrpE"/>
    <property type="match status" value="1"/>
</dbReference>
<dbReference type="PANTHER" id="PTHR21237">
    <property type="entry name" value="GRPE PROTEIN"/>
    <property type="match status" value="1"/>
</dbReference>
<comment type="similarity">
    <text evidence="2 10 12">Belongs to the GrpE family.</text>
</comment>
<evidence type="ECO:0000256" key="7">
    <source>
        <dbReference type="ARBA" id="ARBA00053401"/>
    </source>
</evidence>
<keyword evidence="15" id="KW-1185">Reference proteome</keyword>
<gene>
    <name evidence="10" type="primary">grpE</name>
    <name evidence="14" type="ORF">SAMN02745702_02209</name>
</gene>
<keyword evidence="4 10" id="KW-0963">Cytoplasm</keyword>
<dbReference type="InterPro" id="IPR000740">
    <property type="entry name" value="GrpE"/>
</dbReference>
<sequence length="196" mass="22518">MTEKMNEEPENTMNAETEEQTVQEETAEAQDLTLTEEELKKLCKEQVCPECPEKKELEDERLHLLADMENTRKRLERDKEEFRRFAAEKVLADLLPILDNLDLALQHAPQDDASKNFVIGVDMTRKIFLDTLAKHNLEAVGTRGEEFSPEIHEAVGQEECDDMEPNHVVTLMKKGYRLNGRLLRPAMVTVSKAPEK</sequence>
<feature type="compositionally biased region" description="Acidic residues" evidence="13">
    <location>
        <begin position="16"/>
        <end position="28"/>
    </location>
</feature>
<dbReference type="STRING" id="1121442.SAMN02745702_02209"/>
<dbReference type="GO" id="GO:0042803">
    <property type="term" value="F:protein homodimerization activity"/>
    <property type="evidence" value="ECO:0007669"/>
    <property type="project" value="InterPro"/>
</dbReference>
<protein>
    <recommendedName>
        <fullName evidence="8 10">Protein GrpE</fullName>
    </recommendedName>
    <alternativeName>
        <fullName evidence="9 10">HSP-70 cofactor</fullName>
    </alternativeName>
</protein>
<comment type="function">
    <text evidence="7 10 11">Participates actively in the response to hyperosmotic and heat shock by preventing the aggregation of stress-denatured proteins, in association with DnaK and GrpE. It is the nucleotide exchange factor for DnaK and may function as a thermosensor. Unfolded proteins bind initially to DnaJ; upon interaction with the DnaJ-bound protein, DnaK hydrolyzes its bound ATP, resulting in the formation of a stable complex. GrpE releases ADP from DnaK; ATP binding to DnaK triggers the release of the substrate protein, thus completing the reaction cycle. Several rounds of ATP-dependent interactions between DnaJ, DnaK and GrpE are required for fully efficient folding.</text>
</comment>
<dbReference type="GO" id="GO:0006457">
    <property type="term" value="P:protein folding"/>
    <property type="evidence" value="ECO:0007669"/>
    <property type="project" value="InterPro"/>
</dbReference>
<evidence type="ECO:0000256" key="3">
    <source>
        <dbReference type="ARBA" id="ARBA00011738"/>
    </source>
</evidence>
<dbReference type="Pfam" id="PF01025">
    <property type="entry name" value="GrpE"/>
    <property type="match status" value="1"/>
</dbReference>
<dbReference type="Gene3D" id="2.30.22.10">
    <property type="entry name" value="Head domain of nucleotide exchange factor GrpE"/>
    <property type="match status" value="1"/>
</dbReference>
<evidence type="ECO:0000256" key="12">
    <source>
        <dbReference type="RuleBase" id="RU004478"/>
    </source>
</evidence>
<evidence type="ECO:0000256" key="10">
    <source>
        <dbReference type="HAMAP-Rule" id="MF_01151"/>
    </source>
</evidence>
<evidence type="ECO:0000256" key="11">
    <source>
        <dbReference type="RuleBase" id="RU000639"/>
    </source>
</evidence>
<dbReference type="Proteomes" id="UP000189733">
    <property type="component" value="Unassembled WGS sequence"/>
</dbReference>